<gene>
    <name evidence="3" type="ORF">PS9374_01457</name>
</gene>
<sequence length="353" mass="38287">MGRAAGGPDGGEPGSPDSGTAPDRGEQQDRASSDFARLWHVLANVVAPTTLVTSLMVYFGWVQSNIVYGAFGMDQSVLRLSLQDYMFRSVGATMEPLAWLLFAIVILVPLHVLFVRLLSGHRAVARWVVPAVAAVGFVLCLVWIIGGTGVFRSALPIVPMSLGLGVMLLGYAVHLHAVVVHRRIWPSGESPALRIVGRVSFAGLLLLTLLWSAAVYAQIRGAGMAGDLLADSRRLPGVVVYAPDRLRIEGPGVVERELRPSPGEKPRYRYRYDGLRLLIRADRHYFLLPVCWTVGGDSRAIALPEDPAVRLEFFRLPREYRSTCPAAPPPGSDLPPPPSAPRESRLPSPSPPG</sequence>
<feature type="transmembrane region" description="Helical" evidence="2">
    <location>
        <begin position="97"/>
        <end position="115"/>
    </location>
</feature>
<evidence type="ECO:0000256" key="1">
    <source>
        <dbReference type="SAM" id="MobiDB-lite"/>
    </source>
</evidence>
<feature type="region of interest" description="Disordered" evidence="1">
    <location>
        <begin position="1"/>
        <end position="27"/>
    </location>
</feature>
<feature type="transmembrane region" description="Helical" evidence="2">
    <location>
        <begin position="157"/>
        <end position="179"/>
    </location>
</feature>
<organism evidence="3 4">
    <name type="scientific">Planomonospora sphaerica</name>
    <dbReference type="NCBI Taxonomy" id="161355"/>
    <lineage>
        <taxon>Bacteria</taxon>
        <taxon>Bacillati</taxon>
        <taxon>Actinomycetota</taxon>
        <taxon>Actinomycetes</taxon>
        <taxon>Streptosporangiales</taxon>
        <taxon>Streptosporangiaceae</taxon>
        <taxon>Planomonospora</taxon>
    </lineage>
</organism>
<keyword evidence="4" id="KW-1185">Reference proteome</keyword>
<feature type="transmembrane region" description="Helical" evidence="2">
    <location>
        <begin position="199"/>
        <end position="219"/>
    </location>
</feature>
<evidence type="ECO:0000313" key="4">
    <source>
        <dbReference type="Proteomes" id="UP000077701"/>
    </source>
</evidence>
<dbReference type="AlphaFoldDB" id="A0A161M931"/>
<dbReference type="Proteomes" id="UP000077701">
    <property type="component" value="Unassembled WGS sequence"/>
</dbReference>
<reference evidence="4" key="2">
    <citation type="submission" date="2016-04" db="EMBL/GenBank/DDBJ databases">
        <title>Planomonospora sphaerica JCM9374 whole genome shotgun sequence.</title>
        <authorList>
            <person name="Suzuki T."/>
            <person name="Dohra H."/>
            <person name="Kodani S."/>
        </authorList>
    </citation>
    <scope>NUCLEOTIDE SEQUENCE [LARGE SCALE GENOMIC DNA]</scope>
    <source>
        <strain evidence="4">JCM 9374</strain>
    </source>
</reference>
<evidence type="ECO:0000313" key="3">
    <source>
        <dbReference type="EMBL" id="GAT65813.1"/>
    </source>
</evidence>
<keyword evidence="2" id="KW-0472">Membrane</keyword>
<name>A0A161M931_9ACTN</name>
<feature type="transmembrane region" description="Helical" evidence="2">
    <location>
        <begin position="127"/>
        <end position="145"/>
    </location>
</feature>
<keyword evidence="2" id="KW-1133">Transmembrane helix</keyword>
<accession>A0A161M931</accession>
<dbReference type="OrthoDB" id="4350047at2"/>
<feature type="transmembrane region" description="Helical" evidence="2">
    <location>
        <begin position="38"/>
        <end position="61"/>
    </location>
</feature>
<dbReference type="STRING" id="161355.PS9374_01457"/>
<comment type="caution">
    <text evidence="3">The sequence shown here is derived from an EMBL/GenBank/DDBJ whole genome shotgun (WGS) entry which is preliminary data.</text>
</comment>
<evidence type="ECO:0000256" key="2">
    <source>
        <dbReference type="SAM" id="Phobius"/>
    </source>
</evidence>
<keyword evidence="2" id="KW-0812">Transmembrane</keyword>
<proteinExistence type="predicted"/>
<dbReference type="EMBL" id="BDCX01000003">
    <property type="protein sequence ID" value="GAT65813.1"/>
    <property type="molecule type" value="Genomic_DNA"/>
</dbReference>
<feature type="region of interest" description="Disordered" evidence="1">
    <location>
        <begin position="322"/>
        <end position="353"/>
    </location>
</feature>
<reference evidence="3 4" key="1">
    <citation type="journal article" date="2016" name="Genome Announc.">
        <title>Draft Genome Sequence of Planomonospora sphaerica JCM9374, a Rare Actinomycete.</title>
        <authorList>
            <person name="Dohra H."/>
            <person name="Suzuki T."/>
            <person name="Inoue Y."/>
            <person name="Kodani S."/>
        </authorList>
    </citation>
    <scope>NUCLEOTIDE SEQUENCE [LARGE SCALE GENOMIC DNA]</scope>
    <source>
        <strain evidence="3 4">JCM 9374</strain>
    </source>
</reference>
<feature type="compositionally biased region" description="Pro residues" evidence="1">
    <location>
        <begin position="326"/>
        <end position="340"/>
    </location>
</feature>
<feature type="compositionally biased region" description="Gly residues" evidence="1">
    <location>
        <begin position="1"/>
        <end position="13"/>
    </location>
</feature>
<protein>
    <submittedName>
        <fullName evidence="3">Membrane protein</fullName>
    </submittedName>
</protein>
<dbReference type="RefSeq" id="WP_068895558.1">
    <property type="nucleotide sequence ID" value="NZ_BDCX01000003.1"/>
</dbReference>